<reference evidence="1 2" key="1">
    <citation type="submission" date="2018-07" db="EMBL/GenBank/DDBJ databases">
        <title>Section-level genome sequencing of Aspergillus section Nigri to investigate inter- and intra-species variation.</title>
        <authorList>
            <consortium name="DOE Joint Genome Institute"/>
            <person name="Vesth T.C."/>
            <person name="Nybo J.L."/>
            <person name="Theobald S."/>
            <person name="Frisvad J.C."/>
            <person name="Larsen T.O."/>
            <person name="Nielsen K.F."/>
            <person name="Hoof J.B."/>
            <person name="Brandl J."/>
            <person name="Salamov A."/>
            <person name="Riley R."/>
            <person name="Gladden J.M."/>
            <person name="Phatale P."/>
            <person name="Nielsen M.T."/>
            <person name="Lyhne E.K."/>
            <person name="Kogle M.E."/>
            <person name="Strasser K."/>
            <person name="McDonnell E."/>
            <person name="Barry K."/>
            <person name="Clum A."/>
            <person name="Chen C."/>
            <person name="Nolan M."/>
            <person name="Sandor L."/>
            <person name="Kuo A."/>
            <person name="Lipzen A."/>
            <person name="Hainaut M."/>
            <person name="Drula E."/>
            <person name="Tsang A."/>
            <person name="Magnuson J.K."/>
            <person name="Henrissat B."/>
            <person name="Wiebenga A."/>
            <person name="Simmons B.A."/>
            <person name="Makela M.R."/>
            <person name="De vries R.P."/>
            <person name="Grigoriev I.V."/>
            <person name="Mortensen U.H."/>
            <person name="Baker S.E."/>
            <person name="Andersen M.R."/>
        </authorList>
    </citation>
    <scope>NUCLEOTIDE SEQUENCE [LARGE SCALE GENOMIC DNA]</scope>
    <source>
        <strain evidence="1 2">ATCC 13157</strain>
    </source>
</reference>
<dbReference type="SUPFAM" id="SSF48576">
    <property type="entry name" value="Terpenoid synthases"/>
    <property type="match status" value="1"/>
</dbReference>
<protein>
    <submittedName>
        <fullName evidence="1">Terpenoid synthase</fullName>
    </submittedName>
</protein>
<dbReference type="EMBL" id="KZ851857">
    <property type="protein sequence ID" value="RDK40687.1"/>
    <property type="molecule type" value="Genomic_DNA"/>
</dbReference>
<dbReference type="InterPro" id="IPR008949">
    <property type="entry name" value="Isoprenoid_synthase_dom_sf"/>
</dbReference>
<dbReference type="AlphaFoldDB" id="A0A370PES5"/>
<evidence type="ECO:0000313" key="2">
    <source>
        <dbReference type="Proteomes" id="UP000254937"/>
    </source>
</evidence>
<sequence length="463" mass="51446">MSILSTSRAFLCHPGRLRPVSLPRILSLNTPQCRRLTQTLRLGDSTPIYYPRPISYAFDPAAPANQSGTTLQAFSFLHSSNLAQTSEYQHSIPLNPQDLKVPWPTSLPCALQSQYWREAEDAASDFLQTLFASNNNPKGDKYLTAVTDAVVSYAINLIPLCDLARIKLLSRTFVLAFLHDDAVDAGNVSDKNVLIPIERNSPTPHKAFDILSEEILAADPINGAILVEDILSWGSTSWNHQQGPTHFKSLDEYIAHGLEDFGATLILRCVEFSITTPCSSSSPTDLQSVSYLKSLCAKHLLLTNDLYSYAKEVASGDAGLNAVRVVQDLMGVSDSSAKMMIRFMLRDLERQMDEEYTRLLTSSSMNVNDVQLKHARAMIIAVAGNMFFSATCDRHYTLQLSMTIPSHTDVTGRDSRQRQIYDNIKNYQILGLSSSCLMYARSDFSMQAKSGIKPQPRQVPLRP</sequence>
<dbReference type="Pfam" id="PF19086">
    <property type="entry name" value="Terpene_syn_C_2"/>
    <property type="match status" value="1"/>
</dbReference>
<keyword evidence="2" id="KW-1185">Reference proteome</keyword>
<accession>A0A370PES5</accession>
<organism evidence="1 2">
    <name type="scientific">Aspergillus phoenicis ATCC 13157</name>
    <dbReference type="NCBI Taxonomy" id="1353007"/>
    <lineage>
        <taxon>Eukaryota</taxon>
        <taxon>Fungi</taxon>
        <taxon>Dikarya</taxon>
        <taxon>Ascomycota</taxon>
        <taxon>Pezizomycotina</taxon>
        <taxon>Eurotiomycetes</taxon>
        <taxon>Eurotiomycetidae</taxon>
        <taxon>Eurotiales</taxon>
        <taxon>Aspergillaceae</taxon>
        <taxon>Aspergillus</taxon>
    </lineage>
</organism>
<dbReference type="Proteomes" id="UP000254937">
    <property type="component" value="Unassembled WGS sequence"/>
</dbReference>
<evidence type="ECO:0000313" key="1">
    <source>
        <dbReference type="EMBL" id="RDK40687.1"/>
    </source>
</evidence>
<dbReference type="Gene3D" id="1.10.600.10">
    <property type="entry name" value="Farnesyl Diphosphate Synthase"/>
    <property type="match status" value="1"/>
</dbReference>
<name>A0A370PES5_ASPPH</name>
<proteinExistence type="predicted"/>
<gene>
    <name evidence="1" type="ORF">M752DRAFT_320069</name>
</gene>